<dbReference type="Proteomes" id="UP000247763">
    <property type="component" value="Chromosome"/>
</dbReference>
<dbReference type="EMBL" id="CP029479">
    <property type="protein sequence ID" value="AWM78484.1"/>
    <property type="molecule type" value="Genomic_DNA"/>
</dbReference>
<dbReference type="Gene3D" id="3.40.50.150">
    <property type="entry name" value="Vaccinia Virus protein VP39"/>
    <property type="match status" value="1"/>
</dbReference>
<dbReference type="KEGG" id="phb:HYN04_12415"/>
<gene>
    <name evidence="1" type="ORF">HYN04_12415</name>
</gene>
<reference evidence="2" key="1">
    <citation type="submission" date="2018-05" db="EMBL/GenBank/DDBJ databases">
        <title>Genome sequencing of Phenylobacterium sp. HYN0004.</title>
        <authorList>
            <person name="Yi H."/>
            <person name="Baek C."/>
        </authorList>
    </citation>
    <scope>NUCLEOTIDE SEQUENCE [LARGE SCALE GENOMIC DNA]</scope>
    <source>
        <strain evidence="2">HYN0004</strain>
    </source>
</reference>
<evidence type="ECO:0000313" key="1">
    <source>
        <dbReference type="EMBL" id="AWM78484.1"/>
    </source>
</evidence>
<dbReference type="AlphaFoldDB" id="A0A2Z3I4P1"/>
<dbReference type="RefSeq" id="WP_110451050.1">
    <property type="nucleotide sequence ID" value="NZ_CP029479.1"/>
</dbReference>
<keyword evidence="2" id="KW-1185">Reference proteome</keyword>
<dbReference type="SUPFAM" id="SSF53335">
    <property type="entry name" value="S-adenosyl-L-methionine-dependent methyltransferases"/>
    <property type="match status" value="1"/>
</dbReference>
<dbReference type="Pfam" id="PF13578">
    <property type="entry name" value="Methyltransf_24"/>
    <property type="match status" value="1"/>
</dbReference>
<protein>
    <recommendedName>
        <fullName evidence="3">Class I SAM-dependent methyltransferase</fullName>
    </recommendedName>
</protein>
<organism evidence="1 2">
    <name type="scientific">Phenylobacterium parvum</name>
    <dbReference type="NCBI Taxonomy" id="2201350"/>
    <lineage>
        <taxon>Bacteria</taxon>
        <taxon>Pseudomonadati</taxon>
        <taxon>Pseudomonadota</taxon>
        <taxon>Alphaproteobacteria</taxon>
        <taxon>Caulobacterales</taxon>
        <taxon>Caulobacteraceae</taxon>
        <taxon>Phenylobacterium</taxon>
    </lineage>
</organism>
<dbReference type="OrthoDB" id="5471127at2"/>
<sequence>MQAGAQDLPAGADPSRPIETPAALVDRFTQGGPGLAYIKPKVLFLKTEALYADPTPLSIHLPPSGIGSISLLEAACLTALSRILRPRRIFEFGTFLGYSTSLFLANSETDCQVVSVDLGDVSDDLREAADYSDAELRSDDRKNDDHLRLTQARLGPLYLRGLSEADRRRLTLLHQDSRTLDTAALGLDGKVDLVFIDGGHDLETIASDTAKARAMLGGSGAIVWHDFNSTIHGEVTRYMAGECAQDIIVSVPGTLLAIGLAGAARDAFLAAAVTQG</sequence>
<name>A0A2Z3I4P1_9CAUL</name>
<evidence type="ECO:0000313" key="2">
    <source>
        <dbReference type="Proteomes" id="UP000247763"/>
    </source>
</evidence>
<dbReference type="InterPro" id="IPR029063">
    <property type="entry name" value="SAM-dependent_MTases_sf"/>
</dbReference>
<evidence type="ECO:0008006" key="3">
    <source>
        <dbReference type="Google" id="ProtNLM"/>
    </source>
</evidence>
<accession>A0A2Z3I4P1</accession>
<proteinExistence type="predicted"/>